<dbReference type="HOGENOM" id="CLU_086027_0_0_4"/>
<evidence type="ECO:0008006" key="4">
    <source>
        <dbReference type="Google" id="ProtNLM"/>
    </source>
</evidence>
<dbReference type="Gene3D" id="3.40.50.1820">
    <property type="entry name" value="alpha/beta hydrolase"/>
    <property type="match status" value="1"/>
</dbReference>
<accession>E6V9B8</accession>
<name>E6V9B8_VARPE</name>
<reference evidence="2 3" key="2">
    <citation type="journal article" date="2013" name="Genome Announc.">
        <title>Genome of the Root-Associated Plant Growth-Promoting Bacterium Variovorax paradoxus Strain EPS.</title>
        <authorList>
            <person name="Han J.I."/>
            <person name="Spain J.C."/>
            <person name="Leadbetter J.R."/>
            <person name="Ovchinnikova G."/>
            <person name="Goodwin L.A."/>
            <person name="Han C.S."/>
            <person name="Woyke T."/>
            <person name="Davenport K.W."/>
            <person name="Orwin P.M."/>
        </authorList>
    </citation>
    <scope>NUCLEOTIDE SEQUENCE [LARGE SCALE GENOMIC DNA]</scope>
    <source>
        <strain evidence="2 3">EPS</strain>
    </source>
</reference>
<dbReference type="InterPro" id="IPR029058">
    <property type="entry name" value="AB_hydrolase_fold"/>
</dbReference>
<dbReference type="KEGG" id="vpe:Varpa_5447"/>
<evidence type="ECO:0000313" key="2">
    <source>
        <dbReference type="EMBL" id="ADU39602.1"/>
    </source>
</evidence>
<feature type="signal peptide" evidence="1">
    <location>
        <begin position="1"/>
        <end position="28"/>
    </location>
</feature>
<dbReference type="Proteomes" id="UP000008917">
    <property type="component" value="Chromosome"/>
</dbReference>
<evidence type="ECO:0000313" key="3">
    <source>
        <dbReference type="Proteomes" id="UP000008917"/>
    </source>
</evidence>
<dbReference type="SUPFAM" id="SSF53474">
    <property type="entry name" value="alpha/beta-Hydrolases"/>
    <property type="match status" value="1"/>
</dbReference>
<protein>
    <recommendedName>
        <fullName evidence="4">Alpha/beta hydrolase</fullName>
    </recommendedName>
</protein>
<dbReference type="EMBL" id="CP002417">
    <property type="protein sequence ID" value="ADU39602.1"/>
    <property type="molecule type" value="Genomic_DNA"/>
</dbReference>
<organism evidence="2 3">
    <name type="scientific">Variovorax paradoxus (strain EPS)</name>
    <dbReference type="NCBI Taxonomy" id="595537"/>
    <lineage>
        <taxon>Bacteria</taxon>
        <taxon>Pseudomonadati</taxon>
        <taxon>Pseudomonadota</taxon>
        <taxon>Betaproteobacteria</taxon>
        <taxon>Burkholderiales</taxon>
        <taxon>Comamonadaceae</taxon>
        <taxon>Variovorax</taxon>
    </lineage>
</organism>
<proteinExistence type="predicted"/>
<evidence type="ECO:0000256" key="1">
    <source>
        <dbReference type="SAM" id="SignalP"/>
    </source>
</evidence>
<sequence>MVFTRAQGVVARWAAAGLLALSASHAVAKESIVDLPTRPGITQRMLYVEPDIKPRAAAVLIAGGHGSLKFFPNGSMGWGDQGFLVRTRGLFAQRGIAVVVIDAPLDKRSGLGGFRDSAEHAADIGATVKWLREQTGVPVWLIGHSRGTESAVSAALKLGAAPAGPDGLVLASPISSDSTFTPGKAVTHLPLEDIRVPVLVLQHEEDACSVTAPRDLPLVVDRLTSAPRKSEVKLSGGKPVGDLCGHQATHGFGGLDQPAVQAIADFVGS</sequence>
<gene>
    <name evidence="2" type="ordered locus">Varpa_5447</name>
</gene>
<feature type="chain" id="PRO_5003210463" description="Alpha/beta hydrolase" evidence="1">
    <location>
        <begin position="29"/>
        <end position="269"/>
    </location>
</feature>
<dbReference type="OrthoDB" id="9146575at2"/>
<reference evidence="3" key="1">
    <citation type="submission" date="2010-12" db="EMBL/GenBank/DDBJ databases">
        <title>Complete sequence of Variovorax paradoxus EPS.</title>
        <authorList>
            <consortium name="US DOE Joint Genome Institute"/>
            <person name="Lucas S."/>
            <person name="Copeland A."/>
            <person name="Lapidus A."/>
            <person name="Cheng J.-F."/>
            <person name="Goodwin L."/>
            <person name="Pitluck S."/>
            <person name="Teshima H."/>
            <person name="Detter J.C."/>
            <person name="Han C."/>
            <person name="Tapia R."/>
            <person name="Land M."/>
            <person name="Hauser L."/>
            <person name="Kyrpides N."/>
            <person name="Ivanova N."/>
            <person name="Ovchinnikova G."/>
            <person name="Orwin P."/>
            <person name="Han J.-I.G."/>
            <person name="Woyke T."/>
        </authorList>
    </citation>
    <scope>NUCLEOTIDE SEQUENCE [LARGE SCALE GENOMIC DNA]</scope>
    <source>
        <strain evidence="3">EPS</strain>
    </source>
</reference>
<dbReference type="eggNOG" id="COG1073">
    <property type="taxonomic scope" value="Bacteria"/>
</dbReference>
<dbReference type="AlphaFoldDB" id="E6V9B8"/>
<dbReference type="STRING" id="595537.Varpa_5447"/>
<keyword evidence="1" id="KW-0732">Signal</keyword>